<name>A0ABP7TIA6_9BACT</name>
<gene>
    <name evidence="1" type="ORF">GCM10022409_08320</name>
</gene>
<dbReference type="EMBL" id="BAABDK010000008">
    <property type="protein sequence ID" value="GAA4026717.1"/>
    <property type="molecule type" value="Genomic_DNA"/>
</dbReference>
<comment type="caution">
    <text evidence="1">The sequence shown here is derived from an EMBL/GenBank/DDBJ whole genome shotgun (WGS) entry which is preliminary data.</text>
</comment>
<evidence type="ECO:0000313" key="1">
    <source>
        <dbReference type="EMBL" id="GAA4026717.1"/>
    </source>
</evidence>
<dbReference type="Proteomes" id="UP001501469">
    <property type="component" value="Unassembled WGS sequence"/>
</dbReference>
<sequence>MLLRADKIDGSQHNEDVIFFDTLYLQLPTYFNTLRLFRRPADKPIGYERIDKALANFPRHYQLFELSSEAES</sequence>
<organism evidence="1 2">
    <name type="scientific">Hymenobacter glaciei</name>
    <dbReference type="NCBI Taxonomy" id="877209"/>
    <lineage>
        <taxon>Bacteria</taxon>
        <taxon>Pseudomonadati</taxon>
        <taxon>Bacteroidota</taxon>
        <taxon>Cytophagia</taxon>
        <taxon>Cytophagales</taxon>
        <taxon>Hymenobacteraceae</taxon>
        <taxon>Hymenobacter</taxon>
    </lineage>
</organism>
<evidence type="ECO:0000313" key="2">
    <source>
        <dbReference type="Proteomes" id="UP001501469"/>
    </source>
</evidence>
<keyword evidence="2" id="KW-1185">Reference proteome</keyword>
<reference evidence="2" key="1">
    <citation type="journal article" date="2019" name="Int. J. Syst. Evol. Microbiol.">
        <title>The Global Catalogue of Microorganisms (GCM) 10K type strain sequencing project: providing services to taxonomists for standard genome sequencing and annotation.</title>
        <authorList>
            <consortium name="The Broad Institute Genomics Platform"/>
            <consortium name="The Broad Institute Genome Sequencing Center for Infectious Disease"/>
            <person name="Wu L."/>
            <person name="Ma J."/>
        </authorList>
    </citation>
    <scope>NUCLEOTIDE SEQUENCE [LARGE SCALE GENOMIC DNA]</scope>
    <source>
        <strain evidence="2">JCM 17225</strain>
    </source>
</reference>
<accession>A0ABP7TIA6</accession>
<protein>
    <submittedName>
        <fullName evidence="1">Uncharacterized protein</fullName>
    </submittedName>
</protein>
<proteinExistence type="predicted"/>